<evidence type="ECO:0000256" key="9">
    <source>
        <dbReference type="ARBA" id="ARBA00022729"/>
    </source>
</evidence>
<keyword evidence="11" id="KW-0106">Calcium</keyword>
<dbReference type="PROSITE" id="PS01186">
    <property type="entry name" value="EGF_2"/>
    <property type="match status" value="1"/>
</dbReference>
<dbReference type="InterPro" id="IPR000742">
    <property type="entry name" value="EGF"/>
</dbReference>
<feature type="domain" description="CUB" evidence="27">
    <location>
        <begin position="2273"/>
        <end position="2390"/>
    </location>
</feature>
<feature type="disulfide bond" evidence="25">
    <location>
        <begin position="171"/>
        <end position="180"/>
    </location>
</feature>
<feature type="signal peptide" evidence="26">
    <location>
        <begin position="1"/>
        <end position="18"/>
    </location>
</feature>
<keyword evidence="6" id="KW-0846">Cobalamin</keyword>
<proteinExistence type="predicted"/>
<evidence type="ECO:0000256" key="5">
    <source>
        <dbReference type="ARBA" id="ARBA00022548"/>
    </source>
</evidence>
<keyword evidence="17" id="KW-0325">Glycoprotein</keyword>
<dbReference type="PROSITE" id="PS01187">
    <property type="entry name" value="EGF_CA"/>
    <property type="match status" value="2"/>
</dbReference>
<dbReference type="CDD" id="cd00041">
    <property type="entry name" value="CUB"/>
    <property type="match status" value="25"/>
</dbReference>
<evidence type="ECO:0000256" key="25">
    <source>
        <dbReference type="PROSITE-ProRule" id="PRU00076"/>
    </source>
</evidence>
<dbReference type="GO" id="GO:0005509">
    <property type="term" value="F:calcium ion binding"/>
    <property type="evidence" value="ECO:0007669"/>
    <property type="project" value="InterPro"/>
</dbReference>
<feature type="domain" description="CUB" evidence="27">
    <location>
        <begin position="1546"/>
        <end position="1658"/>
    </location>
</feature>
<evidence type="ECO:0000256" key="19">
    <source>
        <dbReference type="ARBA" id="ARBA00023228"/>
    </source>
</evidence>
<evidence type="ECO:0000256" key="10">
    <source>
        <dbReference type="ARBA" id="ARBA00022737"/>
    </source>
</evidence>
<keyword evidence="10" id="KW-0677">Repeat</keyword>
<feature type="domain" description="EGF-like" evidence="28">
    <location>
        <begin position="183"/>
        <end position="224"/>
    </location>
</feature>
<feature type="domain" description="CUB" evidence="27">
    <location>
        <begin position="2980"/>
        <end position="3093"/>
    </location>
</feature>
<keyword evidence="13" id="KW-0443">Lipid metabolism</keyword>
<dbReference type="SUPFAM" id="SSF49854">
    <property type="entry name" value="Spermadhesin, CUB domain"/>
    <property type="match status" value="26"/>
</dbReference>
<evidence type="ECO:0000259" key="28">
    <source>
        <dbReference type="PROSITE" id="PS50026"/>
    </source>
</evidence>
<feature type="domain" description="CUB" evidence="27">
    <location>
        <begin position="1309"/>
        <end position="1428"/>
    </location>
</feature>
<sequence>MKYKIIFILILSVTICTGWMDERPVLESVDGNLFISSAKDKNITLKTIGKGSVTVNDIDLLHVAISAKSAAVVVQRWRDGYMQELHSQVIRLVDEVEGPNGLMKRINSASWISDGTTNSSNSPRPPIDDVRRIETRLRNVITKLTTNQCTSNPCSNGGTCIRIYDGYQCICPSTWEGLNCATDVNECARFFGTDLGCQNGATCTNLPGSYRCGCTTNWSGIHCTQKSSGCNAENSAELCGKGVCVSKPGTPLGYSCICDQGWKSEGSNPACSIDVDECNGNHPACSHDPPVPCINVPGSYYCGGCPSGYTGNGYYCTDIDECSIDNGGCSTLPKVSCINTRGSYTCGSCPPGYQGNGITCVLVGACRINNGGCHSLATCIENPNLSNVIVECRCPNGYQGSGMGPQGCQAVINSCSSNPCIHGTCISYDNTFMCRCDAGYTGETCSTAINLCIPNPCKNDGKCSIKFNTITCECTASYQGPRCDTPKETCGGIIRDQSGILTYPSKSIVYSHDLSCAFVIVTNSSLVLNVTFSKFDIELTAGCRHDFLQIHDGGNAASHQLGRFCGTQLPLGGNIITTHNMIYLWLNTDSSDAKTGFTINWNSIEPICGGLLTAEHGTISSPGSPGKYSPNRDCIWEISVRPGKRIQFHFFTVLFEIHPKCDKDYLEINETLLDRNVQLGLYCNHTHPVPLVTSGSFASVHFHSDNKGQDLGFQLTYSSIEGIPGCGGIYTKESGSISTPMDGNTYEHNLVCEWKIQLPIGEKIFIDWQEFDIEGSKPCRFDYVEIFEGPNTDSPLIGKYCGDSKPPSQILDSNEALIIFNSDFTMSGKGFKLNYNTHCGGEFYETSGILKSPYYPHNYPAAKTCTYRIIQPPGKAIILKFIDLEIEGGSFESCYFDHVQVRDGDNENSTLLGEICGEIDNMPSQPFYSTHNYMFLQFKADSSIHGRGFLANYTTIDRRCGGILNQSPGTIQSPGGDNGYNNVEDCTWFIRAPPGYIVQLTWTNFNLEYHDNCASDYVTVEELFRGEALKIGTYCGNKKPPIIKTQSDIAKIRFVSDNTITSDGFTIDYIFIDVKEFCGGNYYTSNGVLYSPGYPDRYPPDRECSWVIEAPNKKRIILNITKFDLESHSECKFDHLEIRNGGYSTSPLIGKFCGDKIPSLIYSLTNQLYIKFVSDSSQGEQGFHLTWDSTTYGCGGTLSGSSGDIMSPYYPQMYAQSSECIWKIAVASGSRIQIIFVDLDLEHHVYCKFDYLEISEGVDGKKKNTNTYCGSTPPTPSTIELNSNLATIRFRSDYTNSARGFFIKYTALCNNKVHGHYGVIESPNFPNKYPTSINCSWIIDVTEGNKINLTFSHFDLENIGSSISADCIDDYLLIEEGTNEKPNTKIGKYCGTLNLPMKIASKQNQVFINFISDSYVEHSGFRLEWILNGCGGHLTRSEGIITSPNYPLEYPADTICEWLIEVDYGHSIEIYFDKIILEKVNTCSNDKVILYSGEDENSPKIAEYCYSNEAIKLTSSKNKLFIKFISDSTIFGSGFSANYKTVPLLCGGVFLSDQGLIYSQNYPKNYPHNENCEWLIEVDKNHIVNLTFIDFDIEDTTNCTDDYVRIFDGETRDNNILGSFCKSQLPPSIFSTGNKMLVVMRSDSFLSAKGFKAEFNRACGARIIADDIGELNVASNLHLRHSDERANCTWIISAYDPSDHITLRFYHMDIGDDNQDDFETGVSEVINVYEGDGTDGPLIGTWQGTKTPPPIISKGRSLTVHLFSNYSNELTFDAIYTVLNTACGGDYYSEKGNIASPNYPDSYPTNAECTWLLHVAPGNKLSLLFSKFDIESSENCDRDYLEIREISATGKLIGSYCGINQINEIKSSYPLWIKFSSDATGTGNGFLADYTFEHGNDLSGSSGEIASPLYPYPFKKSDEITWRITVDFGFSIKIEFYDFHMETYFSSSRCSYGASLRVYDGYDDEAPTLKSICGIVTPDPIQSTSNIIYLVFGSSNVNEGNWFHLHWYQVPRQSTDGENTDTVLSKCHEEISLVDSLNTTYYFNSPGWPDGYDINLNCNWIFTSPPGTHLVFRFISLDLYESNECLDDAVSIYSGFSSEDISSPEEKLLGRYCLTNQTNSYVEASNTMTVKFTTNSYMNKTGFRALVYSKCGGELKSANGEIDFHNDITIRSLSSMNYNCEWNITVRTGRKIEVKIERLSIQTNGNICGDYYLMLKNGEGPNSPLLGNGKYCGNTTYSNNVLTTTGNKLYVKSVGGGSHVSFYLTYREIGMECGGRYELTKINNKIEFSSPNYPNIPSPYSECFWTFMAPPGERLTIHFIDRFDLTTSDGCTKEYIELRDGGTDSSKLLGQFCNDIAPSSMSTTGNMLYAHFFTDIPDPKNGFKASITTGEICGGILRGKNGVITSPNYPGPYKQNQNCTWIIIAPPDHTLKIQFRDIHLPGFRLCEFSDNIEISEKLPNNDTKIIIGNYCGYNKPSIIKTSFNEAIVSFHTDIKSHINYRGFSLNFTATKDACSSHLNGITGQFKSRGYPNPNIRPIYCEWEIEGPLGTQIRVDIEDLEISNDDSYGFNLAFYNDLKTRSLIISIRKTDYPTVIKSSSNIMLVVYWSTSGRRGLKANYQAIVPAPCGGIITNEEGELLAPRVSPFNSTSYYCQWLLKPPSRILFSDEIETSIEPKTLTITVTGDIGKSRDFRPCNAMAKNIVVSDKHGSISEVCGNATQQPFIIRSPSLENTVKILNGTYGGLMKYDIKYKWQNCGGILTGPSNILKAPINITYPISCAWKVEFSDDGEVIMMKFNRLNLDSCDKGYIIVKNGGPMSPQIGKYCGNILPDNFTSSSNKLWIEYWASIGPADFELTLNTVTDGCGGLMHGSSREITSPNFPNRYSNNAECTWEIKADNGYHIGLSFVDRFNIETSNLCNNDFVEIYDWNNSNNLWNSIGKVCGRNVPSSFNSTTNRMKVIFRSNNEIEGDGFRAIWDENCGGTFEATKYRQIIESPHYPDSYDKNLYCNYTIITPENKSVFIEFNEFSLEKSSDCKYDNLTIYKNEFGWNHLPITYCGDDKPPIQLSSNKISIIFRTDSLLQKRGFQLTYFINECGGKITNQEILKPPTNSLNQYLMQQNCTWIIEAPKDKNVLLRFNMFHLEYHSRCFFDHFNVYEGSFIDSNKMIAKLCGNLNESLPVIKSKSNIMTINFHSDINNNFDGFNAQILFTKSIESGCGGNINLTKSIIWKTQSETNYESFEDCFWIIQTLPGKNIKFTITNMDLKNSTNSTNTTSISSTTLSSSCNGDFIEIRDGRDLFSDLINRYCGTNIPVPITSSLNVLWIRFASDGENNGSGAIATIEPIDSPCGTPFIRISNNTETITSPGYPNNYPLGIQCKWIISSTRAHDIHVHLTNIDMEDTDKCEGDKLQITDKKYNKFTVREFGEKFIYSGKYHSLPFSSYQRSPLSSFSFCSKIENYDYYSNGNEIEILLKTNNNNSNKPRKFKFDVSIADCNRNYTSENGRIVHQGFINCWITITVPINYTISLYFKSINIYGRDTCENSYIKIYDGSFNDENIATVCGVGLPSPIFSKTNKLSLHSNSNRGAVYENYDILYTSTDKGRGCGGKIHNYAGRFTSPMYPMNYRNRSHCVWELSVPRGFKIQLDFIVFDLGSNVDACTSDFVEIIQPKNERTLSYCGNDKPARYRSETNEVSVSYYTSKNNGGTGWVISFTAVEEFNDSGTLESMDVT</sequence>
<keyword evidence="5" id="KW-0153">Cholesterol metabolism</keyword>
<evidence type="ECO:0000256" key="17">
    <source>
        <dbReference type="ARBA" id="ARBA00023180"/>
    </source>
</evidence>
<name>A0A834XQT5_APHGI</name>
<feature type="domain" description="CUB" evidence="27">
    <location>
        <begin position="726"/>
        <end position="838"/>
    </location>
</feature>
<feature type="domain" description="EGF-like" evidence="28">
    <location>
        <begin position="411"/>
        <end position="446"/>
    </location>
</feature>
<dbReference type="SMART" id="SM00042">
    <property type="entry name" value="CUB"/>
    <property type="match status" value="26"/>
</dbReference>
<evidence type="ECO:0000256" key="11">
    <source>
        <dbReference type="ARBA" id="ARBA00022837"/>
    </source>
</evidence>
<dbReference type="FunFam" id="2.60.120.290:FF:000013">
    <property type="entry name" value="Membrane frizzled-related protein"/>
    <property type="match status" value="9"/>
</dbReference>
<feature type="disulfide bond" evidence="25">
    <location>
        <begin position="214"/>
        <end position="223"/>
    </location>
</feature>
<feature type="domain" description="CUB" evidence="27">
    <location>
        <begin position="1078"/>
        <end position="1190"/>
    </location>
</feature>
<dbReference type="OrthoDB" id="10009301at2759"/>
<keyword evidence="14" id="KW-0472">Membrane</keyword>
<evidence type="ECO:0000256" key="23">
    <source>
        <dbReference type="ARBA" id="ARBA00049611"/>
    </source>
</evidence>
<dbReference type="Pfam" id="PF07645">
    <property type="entry name" value="EGF_CA"/>
    <property type="match status" value="3"/>
</dbReference>
<feature type="domain" description="CUB" evidence="27">
    <location>
        <begin position="839"/>
        <end position="956"/>
    </location>
</feature>
<feature type="domain" description="CUB" evidence="27">
    <location>
        <begin position="3604"/>
        <end position="3714"/>
    </location>
</feature>
<evidence type="ECO:0000256" key="22">
    <source>
        <dbReference type="ARBA" id="ARBA00023878"/>
    </source>
</evidence>
<dbReference type="GO" id="GO:0005765">
    <property type="term" value="C:lysosomal membrane"/>
    <property type="evidence" value="ECO:0007669"/>
    <property type="project" value="UniProtKB-SubCell"/>
</dbReference>
<protein>
    <recommendedName>
        <fullName evidence="22">Cubilin</fullName>
    </recommendedName>
</protein>
<keyword evidence="16" id="KW-1207">Sterol metabolism</keyword>
<evidence type="ECO:0000256" key="14">
    <source>
        <dbReference type="ARBA" id="ARBA00023136"/>
    </source>
</evidence>
<feature type="domain" description="CUB" evidence="27">
    <location>
        <begin position="1894"/>
        <end position="2010"/>
    </location>
</feature>
<feature type="domain" description="CUB" evidence="27">
    <location>
        <begin position="3348"/>
        <end position="3492"/>
    </location>
</feature>
<dbReference type="FunFam" id="2.60.120.290:FF:000005">
    <property type="entry name" value="Procollagen C-endopeptidase enhancer 1"/>
    <property type="match status" value="2"/>
</dbReference>
<feature type="domain" description="CUB" evidence="27">
    <location>
        <begin position="2756"/>
        <end position="2860"/>
    </location>
</feature>
<keyword evidence="12" id="KW-0653">Protein transport</keyword>
<evidence type="ECO:0000256" key="16">
    <source>
        <dbReference type="ARBA" id="ARBA00023166"/>
    </source>
</evidence>
<evidence type="ECO:0000256" key="15">
    <source>
        <dbReference type="ARBA" id="ARBA00023157"/>
    </source>
</evidence>
<feature type="domain" description="CUB" evidence="27">
    <location>
        <begin position="960"/>
        <end position="1072"/>
    </location>
</feature>
<dbReference type="FunFam" id="2.10.25.10:FF:000379">
    <property type="entry name" value="Cubilin"/>
    <property type="match status" value="1"/>
</dbReference>
<feature type="domain" description="CUB" evidence="27">
    <location>
        <begin position="2864"/>
        <end position="2979"/>
    </location>
</feature>
<keyword evidence="8" id="KW-0479">Metal-binding</keyword>
<evidence type="ECO:0000259" key="27">
    <source>
        <dbReference type="PROSITE" id="PS01180"/>
    </source>
</evidence>
<keyword evidence="2" id="KW-0813">Transport</keyword>
<dbReference type="Proteomes" id="UP000639338">
    <property type="component" value="Unassembled WGS sequence"/>
</dbReference>
<feature type="domain" description="CUB" evidence="27">
    <location>
        <begin position="1659"/>
        <end position="1779"/>
    </location>
</feature>
<evidence type="ECO:0000256" key="24">
    <source>
        <dbReference type="ARBA" id="ARBA00049703"/>
    </source>
</evidence>
<evidence type="ECO:0000256" key="21">
    <source>
        <dbReference type="ARBA" id="ARBA00023765"/>
    </source>
</evidence>
<feature type="chain" id="PRO_5032940867" description="Cubilin" evidence="26">
    <location>
        <begin position="19"/>
        <end position="3729"/>
    </location>
</feature>
<comment type="caution">
    <text evidence="25">Lacks conserved residue(s) required for the propagation of feature annotation.</text>
</comment>
<comment type="caution">
    <text evidence="29">The sequence shown here is derived from an EMBL/GenBank/DDBJ whole genome shotgun (WGS) entry which is preliminary data.</text>
</comment>
<feature type="domain" description="CUB" evidence="27">
    <location>
        <begin position="608"/>
        <end position="720"/>
    </location>
</feature>
<evidence type="ECO:0000256" key="8">
    <source>
        <dbReference type="ARBA" id="ARBA00022723"/>
    </source>
</evidence>
<dbReference type="Gene3D" id="2.10.25.10">
    <property type="entry name" value="Laminin"/>
    <property type="match status" value="6"/>
</dbReference>
<feature type="domain" description="CUB" evidence="27">
    <location>
        <begin position="2393"/>
        <end position="2510"/>
    </location>
</feature>
<dbReference type="FunFam" id="2.60.120.290:FF:000060">
    <property type="entry name" value="Cubilin homolog"/>
    <property type="match status" value="1"/>
</dbReference>
<keyword evidence="30" id="KW-1185">Reference proteome</keyword>
<feature type="domain" description="CUB" evidence="27">
    <location>
        <begin position="1194"/>
        <end position="1308"/>
    </location>
</feature>
<dbReference type="InterPro" id="IPR018097">
    <property type="entry name" value="EGF_Ca-bd_CS"/>
</dbReference>
<keyword evidence="9 26" id="KW-0732">Signal</keyword>
<keyword evidence="19" id="KW-0458">Lysosome</keyword>
<evidence type="ECO:0000313" key="29">
    <source>
        <dbReference type="EMBL" id="KAF7991166.1"/>
    </source>
</evidence>
<feature type="domain" description="CUB" evidence="27">
    <location>
        <begin position="2514"/>
        <end position="2622"/>
    </location>
</feature>
<evidence type="ECO:0000256" key="12">
    <source>
        <dbReference type="ARBA" id="ARBA00022927"/>
    </source>
</evidence>
<keyword evidence="3" id="KW-1003">Cell membrane</keyword>
<dbReference type="GO" id="GO:0015031">
    <property type="term" value="P:protein transport"/>
    <property type="evidence" value="ECO:0007669"/>
    <property type="project" value="UniProtKB-KW"/>
</dbReference>
<dbReference type="GO" id="GO:0008203">
    <property type="term" value="P:cholesterol metabolic process"/>
    <property type="evidence" value="ECO:0007669"/>
    <property type="project" value="UniProtKB-KW"/>
</dbReference>
<dbReference type="InterPro" id="IPR001881">
    <property type="entry name" value="EGF-like_Ca-bd_dom"/>
</dbReference>
<feature type="disulfide bond" evidence="25">
    <location>
        <begin position="415"/>
        <end position="425"/>
    </location>
</feature>
<feature type="domain" description="CUB" evidence="27">
    <location>
        <begin position="3494"/>
        <end position="3598"/>
    </location>
</feature>
<dbReference type="CDD" id="cd22201">
    <property type="entry name" value="cubilin_NTD"/>
    <property type="match status" value="1"/>
</dbReference>
<evidence type="ECO:0000256" key="3">
    <source>
        <dbReference type="ARBA" id="ARBA00022475"/>
    </source>
</evidence>
<dbReference type="GO" id="GO:0016324">
    <property type="term" value="C:apical plasma membrane"/>
    <property type="evidence" value="ECO:0007669"/>
    <property type="project" value="UniProtKB-ARBA"/>
</dbReference>
<dbReference type="SMART" id="SM00179">
    <property type="entry name" value="EGF_CA"/>
    <property type="match status" value="5"/>
</dbReference>
<dbReference type="PROSITE" id="PS00022">
    <property type="entry name" value="EGF_1"/>
    <property type="match status" value="4"/>
</dbReference>
<keyword evidence="15 25" id="KW-1015">Disulfide bond</keyword>
<feature type="disulfide bond" evidence="25">
    <location>
        <begin position="474"/>
        <end position="483"/>
    </location>
</feature>
<comment type="function">
    <text evidence="23">Endocytic receptor which plays a role in lipoprotein, vitamin and iron metabolism by facilitating their uptake. Acts together with LRP2 to mediate endocytosis of high-density lipoproteins, GC, hemoglobin, ALB, TF and SCGB1A1. Acts together with AMN to mediate endocytosis of the CBLIF-cobalamin complex. Binds to ALB, MB, Kappa and lambda-light chains, TF, hemoglobin, GC, SCGB1A1, APOA1, high density lipoprotein, and the CBLIF-cobalamin complex. Ligand binding requires calcium. Serves as important transporter in several absorptive epithelia, including intestine, renal proximal tubules and embryonic yolk sac. May play an important role in the development of the peri-implantation embryo through internalization of APOA1 and cholesterol. Binds to LGALS3 at the maternal-fetal interface.</text>
</comment>
<dbReference type="SMART" id="SM00181">
    <property type="entry name" value="EGF"/>
    <property type="match status" value="8"/>
</dbReference>
<dbReference type="PROSITE" id="PS00010">
    <property type="entry name" value="ASX_HYDROXYL"/>
    <property type="match status" value="1"/>
</dbReference>
<feature type="domain" description="CUB" evidence="27">
    <location>
        <begin position="1783"/>
        <end position="1893"/>
    </location>
</feature>
<dbReference type="FunFam" id="2.10.25.10:FF:000260">
    <property type="entry name" value="Notch receptor 4"/>
    <property type="match status" value="1"/>
</dbReference>
<feature type="domain" description="CUB" evidence="27">
    <location>
        <begin position="3095"/>
        <end position="3210"/>
    </location>
</feature>
<dbReference type="FunFam" id="2.60.120.290:FF:000042">
    <property type="entry name" value="AGAP005526-PA"/>
    <property type="match status" value="1"/>
</dbReference>
<dbReference type="Gene3D" id="2.60.120.290">
    <property type="entry name" value="Spermadhesin, CUB domain"/>
    <property type="match status" value="26"/>
</dbReference>
<accession>A0A834XQT5</accession>
<keyword evidence="18" id="KW-0753">Steroid metabolism</keyword>
<evidence type="ECO:0000313" key="30">
    <source>
        <dbReference type="Proteomes" id="UP000639338"/>
    </source>
</evidence>
<evidence type="ECO:0000256" key="26">
    <source>
        <dbReference type="SAM" id="SignalP"/>
    </source>
</evidence>
<dbReference type="InterPro" id="IPR000859">
    <property type="entry name" value="CUB_dom"/>
</dbReference>
<dbReference type="Pfam" id="PF00008">
    <property type="entry name" value="EGF"/>
    <property type="match status" value="2"/>
</dbReference>
<evidence type="ECO:0000256" key="1">
    <source>
        <dbReference type="ARBA" id="ARBA00004202"/>
    </source>
</evidence>
<feature type="disulfide bond" evidence="25">
    <location>
        <begin position="436"/>
        <end position="445"/>
    </location>
</feature>
<evidence type="ECO:0000256" key="20">
    <source>
        <dbReference type="ARBA" id="ARBA00023285"/>
    </source>
</evidence>
<evidence type="ECO:0000256" key="2">
    <source>
        <dbReference type="ARBA" id="ARBA00022448"/>
    </source>
</evidence>
<dbReference type="EMBL" id="JACMRX010000004">
    <property type="protein sequence ID" value="KAF7991166.1"/>
    <property type="molecule type" value="Genomic_DNA"/>
</dbReference>
<dbReference type="InterPro" id="IPR000152">
    <property type="entry name" value="EGF-type_Asp/Asn_hydroxyl_site"/>
</dbReference>
<dbReference type="PROSITE" id="PS50026">
    <property type="entry name" value="EGF_3"/>
    <property type="match status" value="4"/>
</dbReference>
<dbReference type="FunFam" id="2.10.25.10:FF:000143">
    <property type="entry name" value="Protein crumbs 1"/>
    <property type="match status" value="1"/>
</dbReference>
<feature type="domain" description="CUB" evidence="27">
    <location>
        <begin position="490"/>
        <end position="604"/>
    </location>
</feature>
<feature type="domain" description="CUB" evidence="27">
    <location>
        <begin position="2151"/>
        <end position="2269"/>
    </location>
</feature>
<dbReference type="InterPro" id="IPR035914">
    <property type="entry name" value="Sperma_CUB_dom_sf"/>
</dbReference>
<dbReference type="SUPFAM" id="SSF57196">
    <property type="entry name" value="EGF/Laminin"/>
    <property type="match status" value="5"/>
</dbReference>
<comment type="subunit">
    <text evidence="24">Interacts with AMN. Component of the cubam complex composed of one CUBN trimer and one AMN chain. The cubam complex can dimerize. Interacts with LRP2 in a dual-receptor complex in a calcium-dependent manner. Found in a complex with PID1/PCLI1, LRP1 and CUBNI. Interacts with LRP1 and PID1/PCLI1.</text>
</comment>
<feature type="domain" description="CUB" evidence="27">
    <location>
        <begin position="2627"/>
        <end position="2754"/>
    </location>
</feature>
<keyword evidence="20" id="KW-0170">Cobalt</keyword>
<organism evidence="29 30">
    <name type="scientific">Aphidius gifuensis</name>
    <name type="common">Parasitoid wasp</name>
    <dbReference type="NCBI Taxonomy" id="684658"/>
    <lineage>
        <taxon>Eukaryota</taxon>
        <taxon>Metazoa</taxon>
        <taxon>Ecdysozoa</taxon>
        <taxon>Arthropoda</taxon>
        <taxon>Hexapoda</taxon>
        <taxon>Insecta</taxon>
        <taxon>Pterygota</taxon>
        <taxon>Neoptera</taxon>
        <taxon>Endopterygota</taxon>
        <taxon>Hymenoptera</taxon>
        <taxon>Apocrita</taxon>
        <taxon>Ichneumonoidea</taxon>
        <taxon>Braconidae</taxon>
        <taxon>Aphidiinae</taxon>
        <taxon>Aphidius</taxon>
    </lineage>
</organism>
<feature type="domain" description="CUB" evidence="27">
    <location>
        <begin position="1430"/>
        <end position="1542"/>
    </location>
</feature>
<evidence type="ECO:0000256" key="7">
    <source>
        <dbReference type="ARBA" id="ARBA00022685"/>
    </source>
</evidence>
<feature type="domain" description="CUB" evidence="27">
    <location>
        <begin position="3217"/>
        <end position="3344"/>
    </location>
</feature>
<dbReference type="GO" id="GO:0031419">
    <property type="term" value="F:cobalamin binding"/>
    <property type="evidence" value="ECO:0007669"/>
    <property type="project" value="UniProtKB-KW"/>
</dbReference>
<feature type="domain" description="EGF-like" evidence="28">
    <location>
        <begin position="145"/>
        <end position="181"/>
    </location>
</feature>
<evidence type="ECO:0000256" key="13">
    <source>
        <dbReference type="ARBA" id="ARBA00023098"/>
    </source>
</evidence>
<comment type="subcellular location">
    <subcellularLocation>
        <location evidence="1">Cell membrane</location>
        <topology evidence="1">Peripheral membrane protein</topology>
    </subcellularLocation>
    <subcellularLocation>
        <location evidence="21">Lysosome membrane</location>
        <topology evidence="21">Peripheral membrane protein</topology>
    </subcellularLocation>
</comment>
<dbReference type="FunFam" id="2.60.120.290:FF:000003">
    <property type="entry name" value="Neuropilin"/>
    <property type="match status" value="2"/>
</dbReference>
<keyword evidence="4 25" id="KW-0245">EGF-like domain</keyword>
<dbReference type="InterPro" id="IPR049883">
    <property type="entry name" value="NOTCH1_EGF-like"/>
</dbReference>
<evidence type="ECO:0000256" key="4">
    <source>
        <dbReference type="ARBA" id="ARBA00022536"/>
    </source>
</evidence>
<keyword evidence="7" id="KW-0165">Cleavage on pair of basic residues</keyword>
<evidence type="ECO:0000256" key="18">
    <source>
        <dbReference type="ARBA" id="ARBA00023221"/>
    </source>
</evidence>
<dbReference type="PANTHER" id="PTHR24251">
    <property type="entry name" value="OVOCHYMASE-RELATED"/>
    <property type="match status" value="1"/>
</dbReference>
<dbReference type="Pfam" id="PF00431">
    <property type="entry name" value="CUB"/>
    <property type="match status" value="26"/>
</dbReference>
<feature type="domain" description="EGF-like" evidence="28">
    <location>
        <begin position="448"/>
        <end position="484"/>
    </location>
</feature>
<reference evidence="29 30" key="1">
    <citation type="submission" date="2020-08" db="EMBL/GenBank/DDBJ databases">
        <title>Aphidius gifuensis genome sequencing and assembly.</title>
        <authorList>
            <person name="Du Z."/>
        </authorList>
    </citation>
    <scope>NUCLEOTIDE SEQUENCE [LARGE SCALE GENOMIC DNA]</scope>
    <source>
        <strain evidence="29">YNYX2018</strain>
        <tissue evidence="29">Adults</tissue>
    </source>
</reference>
<gene>
    <name evidence="29" type="ORF">HCN44_002728</name>
</gene>
<feature type="domain" description="CUB" evidence="27">
    <location>
        <begin position="2027"/>
        <end position="2150"/>
    </location>
</feature>
<dbReference type="CDD" id="cd00054">
    <property type="entry name" value="EGF_CA"/>
    <property type="match status" value="5"/>
</dbReference>
<evidence type="ECO:0000256" key="6">
    <source>
        <dbReference type="ARBA" id="ARBA00022628"/>
    </source>
</evidence>
<dbReference type="PROSITE" id="PS01180">
    <property type="entry name" value="CUB"/>
    <property type="match status" value="27"/>
</dbReference>